<dbReference type="AlphaFoldDB" id="A0A0C6EWZ9"/>
<dbReference type="SUPFAM" id="SSF141371">
    <property type="entry name" value="PilZ domain-like"/>
    <property type="match status" value="1"/>
</dbReference>
<dbReference type="GO" id="GO:0035438">
    <property type="term" value="F:cyclic-di-GMP binding"/>
    <property type="evidence" value="ECO:0007669"/>
    <property type="project" value="InterPro"/>
</dbReference>
<feature type="region of interest" description="Disordered" evidence="1">
    <location>
        <begin position="1"/>
        <end position="30"/>
    </location>
</feature>
<protein>
    <submittedName>
        <fullName evidence="3">Pilus assembly protein PilZ</fullName>
    </submittedName>
</protein>
<dbReference type="PATRIC" id="fig|270351.10.peg.1226"/>
<accession>A0A0C6EWZ9</accession>
<proteinExistence type="predicted"/>
<dbReference type="EMBL" id="AP014704">
    <property type="protein sequence ID" value="BAQ44636.1"/>
    <property type="molecule type" value="Genomic_DNA"/>
</dbReference>
<dbReference type="OrthoDB" id="7997023at2"/>
<dbReference type="InterPro" id="IPR009875">
    <property type="entry name" value="PilZ_domain"/>
</dbReference>
<sequence>MADRPETDRPGPHVPKLDDGRGSEPIPRVGRRHRVIQQGRIVLGPDRLVACEIADLSAAGARLRVPARFTLPETFPLVIAAHELRTVEVRLRWRRGDFAGVTFEGAGAYIG</sequence>
<evidence type="ECO:0000313" key="4">
    <source>
        <dbReference type="Proteomes" id="UP000061432"/>
    </source>
</evidence>
<organism evidence="3 4">
    <name type="scientific">Methylobacterium aquaticum</name>
    <dbReference type="NCBI Taxonomy" id="270351"/>
    <lineage>
        <taxon>Bacteria</taxon>
        <taxon>Pseudomonadati</taxon>
        <taxon>Pseudomonadota</taxon>
        <taxon>Alphaproteobacteria</taxon>
        <taxon>Hyphomicrobiales</taxon>
        <taxon>Methylobacteriaceae</taxon>
        <taxon>Methylobacterium</taxon>
    </lineage>
</organism>
<evidence type="ECO:0000313" key="3">
    <source>
        <dbReference type="EMBL" id="BAQ44636.1"/>
    </source>
</evidence>
<evidence type="ECO:0000259" key="2">
    <source>
        <dbReference type="Pfam" id="PF07238"/>
    </source>
</evidence>
<dbReference type="Pfam" id="PF07238">
    <property type="entry name" value="PilZ"/>
    <property type="match status" value="1"/>
</dbReference>
<feature type="compositionally biased region" description="Basic and acidic residues" evidence="1">
    <location>
        <begin position="1"/>
        <end position="22"/>
    </location>
</feature>
<dbReference type="Proteomes" id="UP000061432">
    <property type="component" value="Chromosome"/>
</dbReference>
<feature type="domain" description="PilZ" evidence="2">
    <location>
        <begin position="43"/>
        <end position="103"/>
    </location>
</feature>
<reference evidence="3 4" key="1">
    <citation type="journal article" date="2015" name="Genome Announc.">
        <title>Complete Genome Sequence of Methylobacterium aquaticum Strain 22A, Isolated from Racomitrium japonicum Moss.</title>
        <authorList>
            <person name="Tani A."/>
            <person name="Ogura Y."/>
            <person name="Hayashi T."/>
            <person name="Kimbara K."/>
        </authorList>
    </citation>
    <scope>NUCLEOTIDE SEQUENCE [LARGE SCALE GENOMIC DNA]</scope>
    <source>
        <strain evidence="3 4">MA-22A</strain>
    </source>
</reference>
<evidence type="ECO:0000256" key="1">
    <source>
        <dbReference type="SAM" id="MobiDB-lite"/>
    </source>
</evidence>
<gene>
    <name evidence="3" type="ORF">Maq22A_c06430</name>
</gene>
<reference evidence="4" key="2">
    <citation type="submission" date="2015-01" db="EMBL/GenBank/DDBJ databases">
        <title>Complete genome sequence of Methylobacterium aquaticum strain 22A.</title>
        <authorList>
            <person name="Tani A."/>
            <person name="Ogura Y."/>
            <person name="Hayashi T."/>
        </authorList>
    </citation>
    <scope>NUCLEOTIDE SEQUENCE [LARGE SCALE GENOMIC DNA]</scope>
    <source>
        <strain evidence="4">MA-22A</strain>
    </source>
</reference>
<dbReference type="KEGG" id="maqu:Maq22A_c06430"/>
<name>A0A0C6EWZ9_9HYPH</name>